<evidence type="ECO:0000256" key="14">
    <source>
        <dbReference type="ARBA" id="ARBA00033245"/>
    </source>
</evidence>
<evidence type="ECO:0000256" key="18">
    <source>
        <dbReference type="SAM" id="Phobius"/>
    </source>
</evidence>
<comment type="caution">
    <text evidence="20">The sequence shown here is derived from an EMBL/GenBank/DDBJ whole genome shotgun (WGS) entry which is preliminary data.</text>
</comment>
<feature type="transmembrane region" description="Helical" evidence="18">
    <location>
        <begin position="7"/>
        <end position="27"/>
    </location>
</feature>
<evidence type="ECO:0000256" key="5">
    <source>
        <dbReference type="ARBA" id="ARBA00022475"/>
    </source>
</evidence>
<comment type="function">
    <text evidence="11">Required for the insertion and/or proper folding and/or complex formation of integral membrane proteins into the membrane. Involved in integration of membrane proteins that insert both dependently and independently of the Sec translocase complex, as well as at least some lipoproteins. Aids folding of multispanning membrane proteins.</text>
</comment>
<evidence type="ECO:0000256" key="15">
    <source>
        <dbReference type="ARBA" id="ARBA00033342"/>
    </source>
</evidence>
<evidence type="ECO:0000256" key="11">
    <source>
        <dbReference type="ARBA" id="ARBA00025034"/>
    </source>
</evidence>
<evidence type="ECO:0000259" key="19">
    <source>
        <dbReference type="Pfam" id="PF02096"/>
    </source>
</evidence>
<evidence type="ECO:0000256" key="4">
    <source>
        <dbReference type="ARBA" id="ARBA00022448"/>
    </source>
</evidence>
<evidence type="ECO:0000256" key="13">
    <source>
        <dbReference type="ARBA" id="ARBA00031538"/>
    </source>
</evidence>
<organism evidence="20 21">
    <name type="scientific">Actinocrinis puniceicyclus</name>
    <dbReference type="NCBI Taxonomy" id="977794"/>
    <lineage>
        <taxon>Bacteria</taxon>
        <taxon>Bacillati</taxon>
        <taxon>Actinomycetota</taxon>
        <taxon>Actinomycetes</taxon>
        <taxon>Catenulisporales</taxon>
        <taxon>Actinospicaceae</taxon>
        <taxon>Actinocrinis</taxon>
    </lineage>
</organism>
<dbReference type="Proteomes" id="UP000677913">
    <property type="component" value="Unassembled WGS sequence"/>
</dbReference>
<dbReference type="PRINTS" id="PR00701">
    <property type="entry name" value="60KDINNERMP"/>
</dbReference>
<evidence type="ECO:0000313" key="20">
    <source>
        <dbReference type="EMBL" id="MBS2962120.1"/>
    </source>
</evidence>
<evidence type="ECO:0000256" key="12">
    <source>
        <dbReference type="ARBA" id="ARBA00026028"/>
    </source>
</evidence>
<dbReference type="CDD" id="cd20070">
    <property type="entry name" value="5TM_YidC_Alb3"/>
    <property type="match status" value="1"/>
</dbReference>
<dbReference type="PANTHER" id="PTHR12428">
    <property type="entry name" value="OXA1"/>
    <property type="match status" value="1"/>
</dbReference>
<evidence type="ECO:0000256" key="2">
    <source>
        <dbReference type="ARBA" id="ARBA00010527"/>
    </source>
</evidence>
<reference evidence="20" key="1">
    <citation type="submission" date="2021-04" db="EMBL/GenBank/DDBJ databases">
        <title>Genome based classification of Actinospica acidithermotolerans sp. nov., an actinobacterium isolated from an Indonesian hot spring.</title>
        <authorList>
            <person name="Kusuma A.B."/>
            <person name="Putra K.E."/>
            <person name="Nafisah S."/>
            <person name="Loh J."/>
            <person name="Nouioui I."/>
            <person name="Goodfellow M."/>
        </authorList>
    </citation>
    <scope>NUCLEOTIDE SEQUENCE</scope>
    <source>
        <strain evidence="20">DSM 45618</strain>
    </source>
</reference>
<comment type="similarity">
    <text evidence="2">Belongs to the OXA1/ALB3/YidC family. Type 1 subfamily.</text>
</comment>
<evidence type="ECO:0000256" key="17">
    <source>
        <dbReference type="SAM" id="MobiDB-lite"/>
    </source>
</evidence>
<feature type="transmembrane region" description="Helical" evidence="18">
    <location>
        <begin position="225"/>
        <end position="250"/>
    </location>
</feature>
<keyword evidence="9 18" id="KW-0472">Membrane</keyword>
<evidence type="ECO:0000256" key="16">
    <source>
        <dbReference type="RuleBase" id="RU003945"/>
    </source>
</evidence>
<proteinExistence type="inferred from homology"/>
<keyword evidence="10" id="KW-0143">Chaperone</keyword>
<evidence type="ECO:0000256" key="7">
    <source>
        <dbReference type="ARBA" id="ARBA00022927"/>
    </source>
</evidence>
<evidence type="ECO:0000256" key="1">
    <source>
        <dbReference type="ARBA" id="ARBA00004651"/>
    </source>
</evidence>
<dbReference type="NCBIfam" id="NF002350">
    <property type="entry name" value="PRK01315.1"/>
    <property type="match status" value="1"/>
</dbReference>
<keyword evidence="4" id="KW-0813">Transport</keyword>
<feature type="region of interest" description="Disordered" evidence="17">
    <location>
        <begin position="273"/>
        <end position="360"/>
    </location>
</feature>
<feature type="domain" description="Membrane insertase YidC/Oxa/ALB C-terminal" evidence="19">
    <location>
        <begin position="35"/>
        <end position="263"/>
    </location>
</feature>
<keyword evidence="21" id="KW-1185">Reference proteome</keyword>
<dbReference type="PANTHER" id="PTHR12428:SF65">
    <property type="entry name" value="CYTOCHROME C OXIDASE ASSEMBLY PROTEIN COX18, MITOCHONDRIAL"/>
    <property type="match status" value="1"/>
</dbReference>
<dbReference type="GO" id="GO:0005886">
    <property type="term" value="C:plasma membrane"/>
    <property type="evidence" value="ECO:0007669"/>
    <property type="project" value="UniProtKB-SubCell"/>
</dbReference>
<dbReference type="AlphaFoldDB" id="A0A8J7WJM8"/>
<protein>
    <recommendedName>
        <fullName evidence="3">Membrane protein insertase YidC</fullName>
    </recommendedName>
    <alternativeName>
        <fullName evidence="15">Foldase YidC</fullName>
    </alternativeName>
    <alternativeName>
        <fullName evidence="14">Membrane integrase YidC</fullName>
    </alternativeName>
    <alternativeName>
        <fullName evidence="13">Membrane protein YidC</fullName>
    </alternativeName>
</protein>
<dbReference type="GO" id="GO:0015031">
    <property type="term" value="P:protein transport"/>
    <property type="evidence" value="ECO:0007669"/>
    <property type="project" value="UniProtKB-KW"/>
</dbReference>
<gene>
    <name evidence="20" type="primary">yidC</name>
    <name evidence="20" type="ORF">KGA66_03615</name>
</gene>
<evidence type="ECO:0000256" key="6">
    <source>
        <dbReference type="ARBA" id="ARBA00022692"/>
    </source>
</evidence>
<keyword evidence="5" id="KW-1003">Cell membrane</keyword>
<comment type="subcellular location">
    <subcellularLocation>
        <location evidence="1">Cell membrane</location>
        <topology evidence="1">Multi-pass membrane protein</topology>
    </subcellularLocation>
    <subcellularLocation>
        <location evidence="16">Membrane</location>
        <topology evidence="16">Multi-pass membrane protein</topology>
    </subcellularLocation>
</comment>
<keyword evidence="7" id="KW-0653">Protein transport</keyword>
<sequence>MYSLLDPLIWGVSWIIAGFHKLFSLVFLPDSGWAWGLSIVFLTLMIRAALIPLFVKQMKSMLAMQRIQPEVKKLQDKYKKELDRAKFDPAKKNEIRQRQQREMMALYKEHGTNPFASCLPLVVQSPFFMSLYRMLYLVANGRSIGAMTAVLVASANKAHIFGAPISAHFNTPAAQLVAVGSTRLTVQVVIIAMTAVYVVTQFITQRQMILKNSVPDNPMVQQQKMMMYVMPPLMALFCFVAPVGVLIYLLTTNFWTMGQQFYMLRNAPQPGSKAHEAHLARKAAKAARQATKGDQPTDAVPTAQSANSTGKSVRDGKAVNGTAAKVAGADKAMDTHQIEDTRARTQRRQPVRTTRSGRKK</sequence>
<dbReference type="InterPro" id="IPR001708">
    <property type="entry name" value="YidC/ALB3/OXA1/COX18"/>
</dbReference>
<dbReference type="GO" id="GO:0051205">
    <property type="term" value="P:protein insertion into membrane"/>
    <property type="evidence" value="ECO:0007669"/>
    <property type="project" value="TreeGrafter"/>
</dbReference>
<comment type="subunit">
    <text evidence="12">Interacts with the Sec translocase complex via SecD. Specifically interacts with transmembrane segments of nascent integral membrane proteins during membrane integration.</text>
</comment>
<keyword evidence="8 18" id="KW-1133">Transmembrane helix</keyword>
<name>A0A8J7WJM8_9ACTN</name>
<feature type="compositionally biased region" description="Polar residues" evidence="17">
    <location>
        <begin position="302"/>
        <end position="311"/>
    </location>
</feature>
<evidence type="ECO:0000256" key="9">
    <source>
        <dbReference type="ARBA" id="ARBA00023136"/>
    </source>
</evidence>
<feature type="transmembrane region" description="Helical" evidence="18">
    <location>
        <begin position="184"/>
        <end position="204"/>
    </location>
</feature>
<dbReference type="InterPro" id="IPR047196">
    <property type="entry name" value="YidC_ALB_C"/>
</dbReference>
<evidence type="ECO:0000256" key="3">
    <source>
        <dbReference type="ARBA" id="ARBA00015325"/>
    </source>
</evidence>
<dbReference type="Pfam" id="PF02096">
    <property type="entry name" value="60KD_IMP"/>
    <property type="match status" value="1"/>
</dbReference>
<evidence type="ECO:0000256" key="10">
    <source>
        <dbReference type="ARBA" id="ARBA00023186"/>
    </source>
</evidence>
<feature type="transmembrane region" description="Helical" evidence="18">
    <location>
        <begin position="33"/>
        <end position="55"/>
    </location>
</feature>
<feature type="compositionally biased region" description="Basic and acidic residues" evidence="17">
    <location>
        <begin position="331"/>
        <end position="343"/>
    </location>
</feature>
<dbReference type="InterPro" id="IPR028055">
    <property type="entry name" value="YidC/Oxa/ALB_C"/>
</dbReference>
<feature type="compositionally biased region" description="Basic residues" evidence="17">
    <location>
        <begin position="344"/>
        <end position="360"/>
    </location>
</feature>
<keyword evidence="6 16" id="KW-0812">Transmembrane</keyword>
<evidence type="ECO:0000313" key="21">
    <source>
        <dbReference type="Proteomes" id="UP000677913"/>
    </source>
</evidence>
<accession>A0A8J7WJM8</accession>
<dbReference type="EMBL" id="JAGSXH010000007">
    <property type="protein sequence ID" value="MBS2962120.1"/>
    <property type="molecule type" value="Genomic_DNA"/>
</dbReference>
<dbReference type="NCBIfam" id="TIGR03592">
    <property type="entry name" value="yidC_oxa1_cterm"/>
    <property type="match status" value="1"/>
</dbReference>
<dbReference type="GO" id="GO:0032977">
    <property type="term" value="F:membrane insertase activity"/>
    <property type="evidence" value="ECO:0007669"/>
    <property type="project" value="InterPro"/>
</dbReference>
<evidence type="ECO:0000256" key="8">
    <source>
        <dbReference type="ARBA" id="ARBA00022989"/>
    </source>
</evidence>